<keyword evidence="1 6" id="KW-0645">Protease</keyword>
<evidence type="ECO:0000256" key="6">
    <source>
        <dbReference type="RuleBase" id="RU003983"/>
    </source>
</evidence>
<protein>
    <recommendedName>
        <fullName evidence="7">Peptidase M48 domain-containing protein</fullName>
    </recommendedName>
</protein>
<reference evidence="8" key="1">
    <citation type="journal article" date="2011" name="Environ. Microbiol.">
        <title>Genomic insights into the metabolic potential of the polycyclic aromatic hydrocarbon degrading sulfate-reducing Deltaproteobacterium N47.</title>
        <authorList>
            <person name="Bergmann F."/>
            <person name="Selesi D."/>
            <person name="Weinmaier T."/>
            <person name="Tischler P."/>
            <person name="Rattei T."/>
            <person name="Meckenstock R.U."/>
        </authorList>
    </citation>
    <scope>NUCLEOTIDE SEQUENCE</scope>
</reference>
<evidence type="ECO:0000256" key="1">
    <source>
        <dbReference type="ARBA" id="ARBA00022670"/>
    </source>
</evidence>
<evidence type="ECO:0000256" key="2">
    <source>
        <dbReference type="ARBA" id="ARBA00022723"/>
    </source>
</evidence>
<dbReference type="GO" id="GO:0046872">
    <property type="term" value="F:metal ion binding"/>
    <property type="evidence" value="ECO:0007669"/>
    <property type="project" value="UniProtKB-KW"/>
</dbReference>
<dbReference type="InterPro" id="IPR001915">
    <property type="entry name" value="Peptidase_M48"/>
</dbReference>
<proteinExistence type="inferred from homology"/>
<dbReference type="GO" id="GO:0004222">
    <property type="term" value="F:metalloendopeptidase activity"/>
    <property type="evidence" value="ECO:0007669"/>
    <property type="project" value="InterPro"/>
</dbReference>
<accession>E1YFP1</accession>
<sequence length="106" mass="12165">MNAQFSQLEEKEADDYGLVFLKREKFETQDAVSALKKLAGLGKTHSFFSSHPDPDKRAERLQAQLEGRALSIEQKQQSIIGRVKAFLENNFPSLYGLLKKWLPWLI</sequence>
<keyword evidence="4 6" id="KW-0862">Zinc</keyword>
<evidence type="ECO:0000256" key="5">
    <source>
        <dbReference type="ARBA" id="ARBA00023049"/>
    </source>
</evidence>
<dbReference type="GO" id="GO:0051603">
    <property type="term" value="P:proteolysis involved in protein catabolic process"/>
    <property type="evidence" value="ECO:0007669"/>
    <property type="project" value="TreeGrafter"/>
</dbReference>
<organism evidence="8">
    <name type="scientific">uncultured Desulfobacterium sp</name>
    <dbReference type="NCBI Taxonomy" id="201089"/>
    <lineage>
        <taxon>Bacteria</taxon>
        <taxon>Pseudomonadati</taxon>
        <taxon>Thermodesulfobacteriota</taxon>
        <taxon>Desulfobacteria</taxon>
        <taxon>Desulfobacterales</taxon>
        <taxon>Desulfobacteriaceae</taxon>
        <taxon>Desulfobacterium</taxon>
        <taxon>environmental samples</taxon>
    </lineage>
</organism>
<evidence type="ECO:0000259" key="7">
    <source>
        <dbReference type="Pfam" id="PF01435"/>
    </source>
</evidence>
<dbReference type="AlphaFoldDB" id="E1YFP1"/>
<keyword evidence="3 6" id="KW-0378">Hydrolase</keyword>
<dbReference type="PANTHER" id="PTHR22726">
    <property type="entry name" value="METALLOENDOPEPTIDASE OMA1"/>
    <property type="match status" value="1"/>
</dbReference>
<name>E1YFP1_9BACT</name>
<keyword evidence="5 6" id="KW-0482">Metalloprotease</keyword>
<evidence type="ECO:0000256" key="3">
    <source>
        <dbReference type="ARBA" id="ARBA00022801"/>
    </source>
</evidence>
<dbReference type="PANTHER" id="PTHR22726:SF8">
    <property type="entry name" value="METALLOPROTEASE YCAL"/>
    <property type="match status" value="1"/>
</dbReference>
<evidence type="ECO:0000313" key="8">
    <source>
        <dbReference type="EMBL" id="CBX29385.1"/>
    </source>
</evidence>
<evidence type="ECO:0000256" key="4">
    <source>
        <dbReference type="ARBA" id="ARBA00022833"/>
    </source>
</evidence>
<dbReference type="EMBL" id="FR695872">
    <property type="protein sequence ID" value="CBX29385.1"/>
    <property type="molecule type" value="Genomic_DNA"/>
</dbReference>
<dbReference type="InterPro" id="IPR051156">
    <property type="entry name" value="Mito/Outer_Membr_Metalloprot"/>
</dbReference>
<feature type="domain" description="Peptidase M48" evidence="7">
    <location>
        <begin position="4"/>
        <end position="63"/>
    </location>
</feature>
<keyword evidence="2" id="KW-0479">Metal-binding</keyword>
<gene>
    <name evidence="8" type="ORF">N47_J03660</name>
</gene>
<dbReference type="GO" id="GO:0016020">
    <property type="term" value="C:membrane"/>
    <property type="evidence" value="ECO:0007669"/>
    <property type="project" value="TreeGrafter"/>
</dbReference>
<comment type="similarity">
    <text evidence="6">Belongs to the peptidase M48 family.</text>
</comment>
<comment type="cofactor">
    <cofactor evidence="6">
        <name>Zn(2+)</name>
        <dbReference type="ChEBI" id="CHEBI:29105"/>
    </cofactor>
    <text evidence="6">Binds 1 zinc ion per subunit.</text>
</comment>
<dbReference type="Pfam" id="PF01435">
    <property type="entry name" value="Peptidase_M48"/>
    <property type="match status" value="1"/>
</dbReference>